<feature type="domain" description="Glycosyltransferase 2-like" evidence="2">
    <location>
        <begin position="108"/>
        <end position="268"/>
    </location>
</feature>
<dbReference type="PANTHER" id="PTHR43685:SF2">
    <property type="entry name" value="GLYCOSYLTRANSFERASE 2-LIKE DOMAIN-CONTAINING PROTEIN"/>
    <property type="match status" value="1"/>
</dbReference>
<dbReference type="GO" id="GO:0044010">
    <property type="term" value="P:single-species biofilm formation"/>
    <property type="evidence" value="ECO:0007669"/>
    <property type="project" value="TreeGrafter"/>
</dbReference>
<accession>A0A2C7ADT5</accession>
<protein>
    <submittedName>
        <fullName evidence="3">Glycosyl transferase family 2</fullName>
    </submittedName>
</protein>
<evidence type="ECO:0000313" key="3">
    <source>
        <dbReference type="EMBL" id="PHK95244.1"/>
    </source>
</evidence>
<dbReference type="Gene3D" id="3.90.550.10">
    <property type="entry name" value="Spore Coat Polysaccharide Biosynthesis Protein SpsA, Chain A"/>
    <property type="match status" value="2"/>
</dbReference>
<evidence type="ECO:0000259" key="2">
    <source>
        <dbReference type="Pfam" id="PF00535"/>
    </source>
</evidence>
<dbReference type="PANTHER" id="PTHR43685">
    <property type="entry name" value="GLYCOSYLTRANSFERASE"/>
    <property type="match status" value="1"/>
</dbReference>
<dbReference type="InterPro" id="IPR029044">
    <property type="entry name" value="Nucleotide-diphossugar_trans"/>
</dbReference>
<keyword evidence="4" id="KW-1185">Reference proteome</keyword>
<gene>
    <name evidence="3" type="ORF">CR162_08705</name>
</gene>
<proteinExistence type="predicted"/>
<dbReference type="InterPro" id="IPR001173">
    <property type="entry name" value="Glyco_trans_2-like"/>
</dbReference>
<dbReference type="CDD" id="cd04184">
    <property type="entry name" value="GT2_RfbC_Mx_like"/>
    <property type="match status" value="1"/>
</dbReference>
<feature type="region of interest" description="Disordered" evidence="1">
    <location>
        <begin position="1"/>
        <end position="28"/>
    </location>
</feature>
<dbReference type="EMBL" id="PDNU01000012">
    <property type="protein sequence ID" value="PHK95244.1"/>
    <property type="molecule type" value="Genomic_DNA"/>
</dbReference>
<dbReference type="GO" id="GO:0016740">
    <property type="term" value="F:transferase activity"/>
    <property type="evidence" value="ECO:0007669"/>
    <property type="project" value="UniProtKB-KW"/>
</dbReference>
<dbReference type="OrthoDB" id="9783791at2"/>
<name>A0A2C7ADT5_9PROT</name>
<dbReference type="InterPro" id="IPR050834">
    <property type="entry name" value="Glycosyltransf_2"/>
</dbReference>
<dbReference type="AlphaFoldDB" id="A0A2C7ADT5"/>
<organism evidence="3 4">
    <name type="scientific">Teichococcus rhizosphaerae</name>
    <dbReference type="NCBI Taxonomy" id="1335062"/>
    <lineage>
        <taxon>Bacteria</taxon>
        <taxon>Pseudomonadati</taxon>
        <taxon>Pseudomonadota</taxon>
        <taxon>Alphaproteobacteria</taxon>
        <taxon>Acetobacterales</taxon>
        <taxon>Roseomonadaceae</taxon>
        <taxon>Roseomonas</taxon>
    </lineage>
</organism>
<evidence type="ECO:0000256" key="1">
    <source>
        <dbReference type="SAM" id="MobiDB-lite"/>
    </source>
</evidence>
<sequence>MVQTTQDTGSRPVLPLAPGRPPADSAGRLRSWLRRHPRILTPLRRLMLDMSPYLPGLAQLVARLSARRWGPSPQAYRRWVEEHDTPGPAALAGMVRTALAMPDPPLISVVMPVYNTPEPLLRAAIASVRAQAYPHWEMCIADDASPAPHVQAVLAEAAASDARIRTVRRSCNGHISAASNTALELARGEFVALMDHDDLLPPQALFVVARQIRAHPETDLFFSDEDKVDGEGRRYDPYFKPGWNPELLLGQNLVSHLGVYRRELLNRLGGLREGLEGSQDWDLALRSVAAAGVERVRHIPAILYHWRQGAEATSFSEGALERCAAAGRKALAEHLEQNGAHGAEVVPQGDLPGWPRIRHAMPRPRPMASLILALPAAPEGVEALLPLLEMGGHAPAELLLIWPAGKGQPAPAGTDPRLRLLPGPPAAGRAALLNAAAAQARGEVLVLLEPGVEPAREDWLSELVAQAARPEIGAVGAMLLGPGRRIRHAGYVLDGETPARPWPLLGQAVEDDRGYIGQLRLPRDVSAVSGACLAVRKASFEAVGGLAPLPCWSDVDLCLKLRAAGLRVIWTPFSRLWQRQEDDMADRAARAEALSWLRARWGGRLAQEGFFSPLLPLREGEPSILAAPRAMAGAG</sequence>
<dbReference type="SUPFAM" id="SSF53448">
    <property type="entry name" value="Nucleotide-diphospho-sugar transferases"/>
    <property type="match status" value="2"/>
</dbReference>
<comment type="caution">
    <text evidence="3">The sequence shown here is derived from an EMBL/GenBank/DDBJ whole genome shotgun (WGS) entry which is preliminary data.</text>
</comment>
<reference evidence="3 4" key="1">
    <citation type="submission" date="2017-10" db="EMBL/GenBank/DDBJ databases">
        <authorList>
            <person name="Banno H."/>
            <person name="Chua N.-H."/>
        </authorList>
    </citation>
    <scope>NUCLEOTIDE SEQUENCE [LARGE SCALE GENOMIC DNA]</scope>
    <source>
        <strain evidence="3 4">YW11</strain>
    </source>
</reference>
<dbReference type="Proteomes" id="UP000223527">
    <property type="component" value="Unassembled WGS sequence"/>
</dbReference>
<evidence type="ECO:0000313" key="4">
    <source>
        <dbReference type="Proteomes" id="UP000223527"/>
    </source>
</evidence>
<dbReference type="Pfam" id="PF00535">
    <property type="entry name" value="Glycos_transf_2"/>
    <property type="match status" value="1"/>
</dbReference>
<keyword evidence="3" id="KW-0808">Transferase</keyword>